<dbReference type="InterPro" id="IPR000408">
    <property type="entry name" value="Reg_chr_condens"/>
</dbReference>
<feature type="repeat" description="RCC1" evidence="2">
    <location>
        <begin position="176"/>
        <end position="239"/>
    </location>
</feature>
<dbReference type="InterPro" id="IPR053035">
    <property type="entry name" value="Mitochondrial_GEF_domain"/>
</dbReference>
<evidence type="ECO:0000259" key="3">
    <source>
        <dbReference type="Pfam" id="PF25390"/>
    </source>
</evidence>
<dbReference type="Pfam" id="PF25390">
    <property type="entry name" value="WD40_RLD"/>
    <property type="match status" value="1"/>
</dbReference>
<dbReference type="GO" id="GO:0070131">
    <property type="term" value="P:positive regulation of mitochondrial translation"/>
    <property type="evidence" value="ECO:0007669"/>
    <property type="project" value="TreeGrafter"/>
</dbReference>
<dbReference type="SUPFAM" id="SSF50985">
    <property type="entry name" value="RCC1/BLIP-II"/>
    <property type="match status" value="1"/>
</dbReference>
<dbReference type="STRING" id="36087.A0A077Z6Z2"/>
<dbReference type="Pfam" id="PF00415">
    <property type="entry name" value="RCC1"/>
    <property type="match status" value="2"/>
</dbReference>
<organism evidence="4 5">
    <name type="scientific">Trichuris trichiura</name>
    <name type="common">Whipworm</name>
    <name type="synonym">Trichocephalus trichiurus</name>
    <dbReference type="NCBI Taxonomy" id="36087"/>
    <lineage>
        <taxon>Eukaryota</taxon>
        <taxon>Metazoa</taxon>
        <taxon>Ecdysozoa</taxon>
        <taxon>Nematoda</taxon>
        <taxon>Enoplea</taxon>
        <taxon>Dorylaimia</taxon>
        <taxon>Trichinellida</taxon>
        <taxon>Trichuridae</taxon>
        <taxon>Trichuris</taxon>
    </lineage>
</organism>
<dbReference type="PANTHER" id="PTHR46337:SF1">
    <property type="entry name" value="RCC1-LIKE G EXCHANGING FACTOR-LIKE PROTEIN"/>
    <property type="match status" value="1"/>
</dbReference>
<feature type="repeat" description="RCC1" evidence="2">
    <location>
        <begin position="109"/>
        <end position="170"/>
    </location>
</feature>
<dbReference type="InterPro" id="IPR009091">
    <property type="entry name" value="RCC1/BLIP-II"/>
</dbReference>
<dbReference type="PROSITE" id="PS50012">
    <property type="entry name" value="RCC1_3"/>
    <property type="match status" value="6"/>
</dbReference>
<reference evidence="4" key="1">
    <citation type="submission" date="2014-01" db="EMBL/GenBank/DDBJ databases">
        <authorList>
            <person name="Aslett M."/>
        </authorList>
    </citation>
    <scope>NUCLEOTIDE SEQUENCE</scope>
</reference>
<feature type="repeat" description="RCC1" evidence="2">
    <location>
        <begin position="296"/>
        <end position="348"/>
    </location>
</feature>
<accession>A0A077Z6Z2</accession>
<dbReference type="OrthoDB" id="70707at2759"/>
<dbReference type="EMBL" id="HG805897">
    <property type="protein sequence ID" value="CDW54440.1"/>
    <property type="molecule type" value="Genomic_DNA"/>
</dbReference>
<feature type="repeat" description="RCC1" evidence="2">
    <location>
        <begin position="349"/>
        <end position="400"/>
    </location>
</feature>
<dbReference type="GO" id="GO:0019843">
    <property type="term" value="F:rRNA binding"/>
    <property type="evidence" value="ECO:0007669"/>
    <property type="project" value="TreeGrafter"/>
</dbReference>
<dbReference type="AlphaFoldDB" id="A0A077Z6Z2"/>
<name>A0A077Z6Z2_TRITR</name>
<evidence type="ECO:0000313" key="5">
    <source>
        <dbReference type="Proteomes" id="UP000030665"/>
    </source>
</evidence>
<dbReference type="GO" id="GO:0005085">
    <property type="term" value="F:guanyl-nucleotide exchange factor activity"/>
    <property type="evidence" value="ECO:0007669"/>
    <property type="project" value="TreeGrafter"/>
</dbReference>
<dbReference type="InterPro" id="IPR058923">
    <property type="entry name" value="RCC1-like_dom"/>
</dbReference>
<proteinExistence type="predicted"/>
<gene>
    <name evidence="4" type="ORF">TTRE_0000271001</name>
</gene>
<dbReference type="Proteomes" id="UP000030665">
    <property type="component" value="Unassembled WGS sequence"/>
</dbReference>
<keyword evidence="5" id="KW-1185">Reference proteome</keyword>
<protein>
    <submittedName>
        <fullName evidence="4">Williams Beuren syndrome chromosomal region 16</fullName>
    </submittedName>
</protein>
<evidence type="ECO:0000313" key="4">
    <source>
        <dbReference type="EMBL" id="CDW54440.1"/>
    </source>
</evidence>
<feature type="repeat" description="RCC1" evidence="2">
    <location>
        <begin position="240"/>
        <end position="295"/>
    </location>
</feature>
<dbReference type="GO" id="GO:0005743">
    <property type="term" value="C:mitochondrial inner membrane"/>
    <property type="evidence" value="ECO:0007669"/>
    <property type="project" value="TreeGrafter"/>
</dbReference>
<evidence type="ECO:0000256" key="1">
    <source>
        <dbReference type="ARBA" id="ARBA00022737"/>
    </source>
</evidence>
<sequence>MHGTDEQNLFCVTRSEVQTLPDVYSVQQRHFEYADLVGKMHAMMRSSKPASTFSVYIGVFMATVSSRLLRVSKLFLRTARASTSKHEWESEEMPIFEYVPEKGKHRRKVRLYGWGYAATGELGIKEFLRPTYHESPLEFTHKPCIIPFGDNHPVSSIACGVGYSVFVAKGSKNRLPTAYGTGVNAYHQLGFHPHNISPEQGIQYLIEPREIPLPLRFPDSTRVTHVACGKAHTVIATDKEGVYSLGGNQYGQCGRSIIENEDYTRCSISHKIDGLPSDVTQVVCGMDHTIIVDANGKVYTFGCAMDGQLGYKSSWSNWQPKVVEGDIKNEKIVQVSCGADSVLALSDKGEVFCWGNSEYRQFGSVTTDMQVFEPRHLNLKIGPVRQVASGGSSCAVLTESGQIYAWGYGPLGLGPEQLFKGSRTLLPPPLFGANEFRDNIYPERLFAGLMHYAVINSKGELYMWGRNEFGNLGLGHARYQYFPFKVITANLNCVSNFRSFKVSVNCDVRQVAIGPCHTLARCQTWL</sequence>
<keyword evidence="1" id="KW-0677">Repeat</keyword>
<evidence type="ECO:0000256" key="2">
    <source>
        <dbReference type="PROSITE-ProRule" id="PRU00235"/>
    </source>
</evidence>
<dbReference type="PRINTS" id="PR00633">
    <property type="entry name" value="RCCNDNSATION"/>
</dbReference>
<reference evidence="4" key="2">
    <citation type="submission" date="2014-03" db="EMBL/GenBank/DDBJ databases">
        <title>The whipworm genome and dual-species transcriptomics of an intimate host-pathogen interaction.</title>
        <authorList>
            <person name="Foth B.J."/>
            <person name="Tsai I.J."/>
            <person name="Reid A.J."/>
            <person name="Bancroft A.J."/>
            <person name="Nichol S."/>
            <person name="Tracey A."/>
            <person name="Holroyd N."/>
            <person name="Cotton J.A."/>
            <person name="Stanley E.J."/>
            <person name="Zarowiecki M."/>
            <person name="Liu J.Z."/>
            <person name="Huckvale T."/>
            <person name="Cooper P.J."/>
            <person name="Grencis R.K."/>
            <person name="Berriman M."/>
        </authorList>
    </citation>
    <scope>NUCLEOTIDE SEQUENCE [LARGE SCALE GENOMIC DNA]</scope>
</reference>
<dbReference type="PANTHER" id="PTHR46337">
    <property type="entry name" value="RCC1-LIKE G EXCHANGING FACTOR-LIKE PROTEIN"/>
    <property type="match status" value="1"/>
</dbReference>
<feature type="repeat" description="RCC1" evidence="2">
    <location>
        <begin position="459"/>
        <end position="524"/>
    </location>
</feature>
<feature type="domain" description="RCC1-like" evidence="3">
    <location>
        <begin position="277"/>
        <end position="523"/>
    </location>
</feature>
<dbReference type="Gene3D" id="2.130.10.30">
    <property type="entry name" value="Regulator of chromosome condensation 1/beta-lactamase-inhibitor protein II"/>
    <property type="match status" value="3"/>
</dbReference>